<dbReference type="RefSeq" id="WP_254013637.1">
    <property type="nucleotide sequence ID" value="NZ_JAMZMM010000253.1"/>
</dbReference>
<dbReference type="AlphaFoldDB" id="A0AAE3GVL9"/>
<gene>
    <name evidence="2" type="ORF">NJ959_20885</name>
</gene>
<organism evidence="2 3">
    <name type="scientific">Limnofasciculus baicalensis BBK-W-15</name>
    <dbReference type="NCBI Taxonomy" id="2699891"/>
    <lineage>
        <taxon>Bacteria</taxon>
        <taxon>Bacillati</taxon>
        <taxon>Cyanobacteriota</taxon>
        <taxon>Cyanophyceae</taxon>
        <taxon>Coleofasciculales</taxon>
        <taxon>Coleofasciculaceae</taxon>
        <taxon>Limnofasciculus</taxon>
        <taxon>Limnofasciculus baicalensis</taxon>
    </lineage>
</organism>
<accession>A0AAE3GVL9</accession>
<reference evidence="2" key="1">
    <citation type="submission" date="2022-06" db="EMBL/GenBank/DDBJ databases">
        <title>New cyanobacteria of genus Symplocastrum in benthos of Lake Baikal.</title>
        <authorList>
            <person name="Sorokovikova E."/>
            <person name="Tikhonova I."/>
            <person name="Krasnopeev A."/>
            <person name="Evseev P."/>
            <person name="Gladkikh A."/>
            <person name="Belykh O."/>
        </authorList>
    </citation>
    <scope>NUCLEOTIDE SEQUENCE</scope>
    <source>
        <strain evidence="2">BBK-W-15</strain>
    </source>
</reference>
<evidence type="ECO:0000313" key="2">
    <source>
        <dbReference type="EMBL" id="MCP2730887.1"/>
    </source>
</evidence>
<feature type="transmembrane region" description="Helical" evidence="1">
    <location>
        <begin position="64"/>
        <end position="81"/>
    </location>
</feature>
<evidence type="ECO:0000256" key="1">
    <source>
        <dbReference type="SAM" id="Phobius"/>
    </source>
</evidence>
<keyword evidence="1" id="KW-0472">Membrane</keyword>
<feature type="non-terminal residue" evidence="2">
    <location>
        <position position="1"/>
    </location>
</feature>
<keyword evidence="3" id="KW-1185">Reference proteome</keyword>
<dbReference type="EMBL" id="JAMZMM010000253">
    <property type="protein sequence ID" value="MCP2730887.1"/>
    <property type="molecule type" value="Genomic_DNA"/>
</dbReference>
<proteinExistence type="predicted"/>
<feature type="transmembrane region" description="Helical" evidence="1">
    <location>
        <begin position="32"/>
        <end position="52"/>
    </location>
</feature>
<keyword evidence="1" id="KW-0812">Transmembrane</keyword>
<name>A0AAE3GVL9_9CYAN</name>
<keyword evidence="1" id="KW-1133">Transmembrane helix</keyword>
<protein>
    <submittedName>
        <fullName evidence="2">Uncharacterized protein</fullName>
    </submittedName>
</protein>
<dbReference type="Proteomes" id="UP001204953">
    <property type="component" value="Unassembled WGS sequence"/>
</dbReference>
<evidence type="ECO:0000313" key="3">
    <source>
        <dbReference type="Proteomes" id="UP001204953"/>
    </source>
</evidence>
<sequence length="82" mass="8879">GVGCCGVWGVGETIFLLQPSSFSLHPSPTTPFVILIAVFVLSNWLFSEFFVFFPLDIVSAVKPITSLTIAIALIIFGWCLGE</sequence>
<comment type="caution">
    <text evidence="2">The sequence shown here is derived from an EMBL/GenBank/DDBJ whole genome shotgun (WGS) entry which is preliminary data.</text>
</comment>